<gene>
    <name evidence="2" type="ORF">MNOR_LOCUS35478</name>
</gene>
<dbReference type="AlphaFoldDB" id="A0AAV2SDQ9"/>
<comment type="caution">
    <text evidence="2">The sequence shown here is derived from an EMBL/GenBank/DDBJ whole genome shotgun (WGS) entry which is preliminary data.</text>
</comment>
<feature type="non-terminal residue" evidence="2">
    <location>
        <position position="105"/>
    </location>
</feature>
<name>A0AAV2SDQ9_MEGNR</name>
<keyword evidence="1" id="KW-1133">Transmembrane helix</keyword>
<evidence type="ECO:0000256" key="1">
    <source>
        <dbReference type="SAM" id="Phobius"/>
    </source>
</evidence>
<dbReference type="EMBL" id="CAXKWB010059399">
    <property type="protein sequence ID" value="CAL4181922.1"/>
    <property type="molecule type" value="Genomic_DNA"/>
</dbReference>
<keyword evidence="3" id="KW-1185">Reference proteome</keyword>
<evidence type="ECO:0000313" key="3">
    <source>
        <dbReference type="Proteomes" id="UP001497623"/>
    </source>
</evidence>
<feature type="non-terminal residue" evidence="2">
    <location>
        <position position="1"/>
    </location>
</feature>
<evidence type="ECO:0000313" key="2">
    <source>
        <dbReference type="EMBL" id="CAL4181922.1"/>
    </source>
</evidence>
<protein>
    <submittedName>
        <fullName evidence="2">Uncharacterized protein</fullName>
    </submittedName>
</protein>
<accession>A0AAV2SDQ9</accession>
<dbReference type="Proteomes" id="UP001497623">
    <property type="component" value="Unassembled WGS sequence"/>
</dbReference>
<reference evidence="2 3" key="1">
    <citation type="submission" date="2024-05" db="EMBL/GenBank/DDBJ databases">
        <authorList>
            <person name="Wallberg A."/>
        </authorList>
    </citation>
    <scope>NUCLEOTIDE SEQUENCE [LARGE SCALE GENOMIC DNA]</scope>
</reference>
<keyword evidence="1" id="KW-0472">Membrane</keyword>
<keyword evidence="1" id="KW-0812">Transmembrane</keyword>
<sequence length="105" mass="11569">IQYILFTQQTTCKHLFKMTRFALILLVSVATVGVMVQALPTSPILPIPPLPTPSCQRWCPRPGQLGQYDCCEDGLIHPGQCPPVRLECPAARFQSPQVCSDDGEC</sequence>
<organism evidence="2 3">
    <name type="scientific">Meganyctiphanes norvegica</name>
    <name type="common">Northern krill</name>
    <name type="synonym">Thysanopoda norvegica</name>
    <dbReference type="NCBI Taxonomy" id="48144"/>
    <lineage>
        <taxon>Eukaryota</taxon>
        <taxon>Metazoa</taxon>
        <taxon>Ecdysozoa</taxon>
        <taxon>Arthropoda</taxon>
        <taxon>Crustacea</taxon>
        <taxon>Multicrustacea</taxon>
        <taxon>Malacostraca</taxon>
        <taxon>Eumalacostraca</taxon>
        <taxon>Eucarida</taxon>
        <taxon>Euphausiacea</taxon>
        <taxon>Euphausiidae</taxon>
        <taxon>Meganyctiphanes</taxon>
    </lineage>
</organism>
<proteinExistence type="predicted"/>
<feature type="transmembrane region" description="Helical" evidence="1">
    <location>
        <begin position="21"/>
        <end position="39"/>
    </location>
</feature>